<dbReference type="PANTHER" id="PTHR45661:SF3">
    <property type="entry name" value="IG-LIKE DOMAIN-CONTAINING PROTEIN"/>
    <property type="match status" value="1"/>
</dbReference>
<protein>
    <submittedName>
        <fullName evidence="2">Surface antigen BspA-like</fullName>
    </submittedName>
</protein>
<dbReference type="InParanoid" id="A2E6F2"/>
<proteinExistence type="predicted"/>
<keyword evidence="1" id="KW-1133">Transmembrane helix</keyword>
<evidence type="ECO:0000313" key="3">
    <source>
        <dbReference type="Proteomes" id="UP000001542"/>
    </source>
</evidence>
<dbReference type="AlphaFoldDB" id="A2E6F2"/>
<dbReference type="SUPFAM" id="SSF52058">
    <property type="entry name" value="L domain-like"/>
    <property type="match status" value="3"/>
</dbReference>
<evidence type="ECO:0000256" key="1">
    <source>
        <dbReference type="SAM" id="Phobius"/>
    </source>
</evidence>
<dbReference type="Pfam" id="PF13306">
    <property type="entry name" value="LRR_5"/>
    <property type="match status" value="4"/>
</dbReference>
<gene>
    <name evidence="2" type="ORF">TVAG_106600</name>
</gene>
<dbReference type="VEuPathDB" id="TrichDB:TVAG_106600"/>
<name>A2E6F2_TRIV3</name>
<dbReference type="KEGG" id="tva:4769723"/>
<dbReference type="SMR" id="A2E6F2"/>
<keyword evidence="1" id="KW-0472">Membrane</keyword>
<dbReference type="InterPro" id="IPR026906">
    <property type="entry name" value="LRR_5"/>
</dbReference>
<reference evidence="2" key="2">
    <citation type="journal article" date="2007" name="Science">
        <title>Draft genome sequence of the sexually transmitted pathogen Trichomonas vaginalis.</title>
        <authorList>
            <person name="Carlton J.M."/>
            <person name="Hirt R.P."/>
            <person name="Silva J.C."/>
            <person name="Delcher A.L."/>
            <person name="Schatz M."/>
            <person name="Zhao Q."/>
            <person name="Wortman J.R."/>
            <person name="Bidwell S.L."/>
            <person name="Alsmark U.C.M."/>
            <person name="Besteiro S."/>
            <person name="Sicheritz-Ponten T."/>
            <person name="Noel C.J."/>
            <person name="Dacks J.B."/>
            <person name="Foster P.G."/>
            <person name="Simillion C."/>
            <person name="Van de Peer Y."/>
            <person name="Miranda-Saavedra D."/>
            <person name="Barton G.J."/>
            <person name="Westrop G.D."/>
            <person name="Mueller S."/>
            <person name="Dessi D."/>
            <person name="Fiori P.L."/>
            <person name="Ren Q."/>
            <person name="Paulsen I."/>
            <person name="Zhang H."/>
            <person name="Bastida-Corcuera F.D."/>
            <person name="Simoes-Barbosa A."/>
            <person name="Brown M.T."/>
            <person name="Hayes R.D."/>
            <person name="Mukherjee M."/>
            <person name="Okumura C.Y."/>
            <person name="Schneider R."/>
            <person name="Smith A.J."/>
            <person name="Vanacova S."/>
            <person name="Villalvazo M."/>
            <person name="Haas B.J."/>
            <person name="Pertea M."/>
            <person name="Feldblyum T.V."/>
            <person name="Utterback T.R."/>
            <person name="Shu C.L."/>
            <person name="Osoegawa K."/>
            <person name="de Jong P.J."/>
            <person name="Hrdy I."/>
            <person name="Horvathova L."/>
            <person name="Zubacova Z."/>
            <person name="Dolezal P."/>
            <person name="Malik S.B."/>
            <person name="Logsdon J.M. Jr."/>
            <person name="Henze K."/>
            <person name="Gupta A."/>
            <person name="Wang C.C."/>
            <person name="Dunne R.L."/>
            <person name="Upcroft J.A."/>
            <person name="Upcroft P."/>
            <person name="White O."/>
            <person name="Salzberg S.L."/>
            <person name="Tang P."/>
            <person name="Chiu C.-H."/>
            <person name="Lee Y.-S."/>
            <person name="Embley T.M."/>
            <person name="Coombs G.H."/>
            <person name="Mottram J.C."/>
            <person name="Tachezy J."/>
            <person name="Fraser-Liggett C.M."/>
            <person name="Johnson P.J."/>
        </authorList>
    </citation>
    <scope>NUCLEOTIDE SEQUENCE [LARGE SCALE GENOMIC DNA]</scope>
    <source>
        <strain evidence="2">G3</strain>
    </source>
</reference>
<organism evidence="2 3">
    <name type="scientific">Trichomonas vaginalis (strain ATCC PRA-98 / G3)</name>
    <dbReference type="NCBI Taxonomy" id="412133"/>
    <lineage>
        <taxon>Eukaryota</taxon>
        <taxon>Metamonada</taxon>
        <taxon>Parabasalia</taxon>
        <taxon>Trichomonadida</taxon>
        <taxon>Trichomonadidae</taxon>
        <taxon>Trichomonas</taxon>
    </lineage>
</organism>
<dbReference type="EMBL" id="DS113313">
    <property type="protein sequence ID" value="EAY11765.1"/>
    <property type="molecule type" value="Genomic_DNA"/>
</dbReference>
<reference evidence="2" key="1">
    <citation type="submission" date="2006-10" db="EMBL/GenBank/DDBJ databases">
        <authorList>
            <person name="Amadeo P."/>
            <person name="Zhao Q."/>
            <person name="Wortman J."/>
            <person name="Fraser-Liggett C."/>
            <person name="Carlton J."/>
        </authorList>
    </citation>
    <scope>NUCLEOTIDE SEQUENCE</scope>
    <source>
        <strain evidence="2">G3</strain>
    </source>
</reference>
<keyword evidence="3" id="KW-1185">Reference proteome</keyword>
<sequence>MFRSYAFVSTLLARNVKTSRYTIDGSTITIDTDKDYNSITYKKSEELHTSGVTKAIITVNGWTNKALDSNPLFYYMQEVTFQGNDNISVGPLFSSNLFIRSVSFKTPNIEKISDYCFSNSSIENVDIALVKNIGLGCFIGCTNLKEINSPKLQIIPENFASFCFSLTTVDISGATQINDYAFAYSGVTTITLPQTINLIGFGAFKCSSLSSITFPNTVTGGSLTICELAFLSTPLESVNIPEYVQFKDDEISNEGYFSESLNLKTINIFSRDIPADFARNCLNLETLTAPNCLSIGDFAFLHCESLETITLSSNIASFGKAAFAYCYKMNYQLPNNAISIGDYSFIYCNNLKQEVAYNLWTLGKNSFTGCSGITQLRLNCSLNKGNRGVYQNCYNLKTLLVETIYVPRYCFAFCLALTKVDFAINSTVCDFYSFLHTGPIEYINTSLVFSLNYAFMYSQVKTVYCYGLNNNNNSNLAFAHDKALTLAVICYDAALSFPAVAFINCTNIHFEFRVNTRFKIVDNAICYVDDYDDKYLFIFLPEFDRKTVEISDTKYYSLEDFFLGANTNIEKLIIDQPEILLQNNAFSKCLSVKEIIIKRFRNKDIDYLACWDCYSLERIEWPDEGFLDIMPHFFQGCTRLKYIKMPTTCRSIGFQSFQYCTALNDLDISRVDLIASYAFYGCSSLTNIKISKTLKYIDTCAFGGCPIKSFTVPDTCQFIDEYAFSNMKYLKKLEIGKSCLYIYPRIVYQSNVETIILPKTCLKIAEDAFDSAPYAKVSFSGKSPYFKVIDHSIVDKISGRLICTFGALPLDYSIPDGVEYIPSGSLRGNQYVIDSPSGNFLKEPTATILRISETVRYGVFNSLKWTYAACTKGSYFFSSQYGSSSVSAADSNYANPILFNNFVGEDDCDKYAKNIPKDYLWYHENEEINNSIRRNLIISIVFFCIFIVAIIVLYFLYPSTHFMPKLCGKTKEAKNDLE</sequence>
<evidence type="ECO:0000313" key="2">
    <source>
        <dbReference type="EMBL" id="EAY11765.1"/>
    </source>
</evidence>
<keyword evidence="1" id="KW-0812">Transmembrane</keyword>
<dbReference type="VEuPathDB" id="TrichDB:TVAGG3_0040050"/>
<dbReference type="Proteomes" id="UP000001542">
    <property type="component" value="Unassembled WGS sequence"/>
</dbReference>
<dbReference type="InterPro" id="IPR053139">
    <property type="entry name" value="Surface_bspA-like"/>
</dbReference>
<dbReference type="RefSeq" id="XP_001323988.1">
    <property type="nucleotide sequence ID" value="XM_001323953.1"/>
</dbReference>
<dbReference type="Gene3D" id="3.40.50.12480">
    <property type="match status" value="1"/>
</dbReference>
<dbReference type="PANTHER" id="PTHR45661">
    <property type="entry name" value="SURFACE ANTIGEN"/>
    <property type="match status" value="1"/>
</dbReference>
<dbReference type="Gene3D" id="3.80.10.10">
    <property type="entry name" value="Ribonuclease Inhibitor"/>
    <property type="match status" value="3"/>
</dbReference>
<dbReference type="InterPro" id="IPR032675">
    <property type="entry name" value="LRR_dom_sf"/>
</dbReference>
<accession>A2E6F2</accession>
<feature type="transmembrane region" description="Helical" evidence="1">
    <location>
        <begin position="936"/>
        <end position="957"/>
    </location>
</feature>